<gene>
    <name evidence="6" type="ORF">GCM10009823_13880</name>
</gene>
<evidence type="ECO:0000259" key="5">
    <source>
        <dbReference type="PROSITE" id="PS50991"/>
    </source>
</evidence>
<dbReference type="PANTHER" id="PTHR42738">
    <property type="entry name" value="HYDROXYMETHYLGLUTARYL-COA LYASE"/>
    <property type="match status" value="1"/>
</dbReference>
<feature type="region of interest" description="Disordered" evidence="4">
    <location>
        <begin position="1"/>
        <end position="57"/>
    </location>
</feature>
<evidence type="ECO:0000256" key="4">
    <source>
        <dbReference type="SAM" id="MobiDB-lite"/>
    </source>
</evidence>
<keyword evidence="7" id="KW-1185">Reference proteome</keyword>
<feature type="compositionally biased region" description="Low complexity" evidence="4">
    <location>
        <begin position="17"/>
        <end position="57"/>
    </location>
</feature>
<name>A0ABP5I6B1_9MICO</name>
<dbReference type="InterPro" id="IPR013785">
    <property type="entry name" value="Aldolase_TIM"/>
</dbReference>
<evidence type="ECO:0000256" key="3">
    <source>
        <dbReference type="ARBA" id="ARBA00023239"/>
    </source>
</evidence>
<dbReference type="GO" id="GO:0016829">
    <property type="term" value="F:lyase activity"/>
    <property type="evidence" value="ECO:0007669"/>
    <property type="project" value="UniProtKB-KW"/>
</dbReference>
<dbReference type="PROSITE" id="PS50991">
    <property type="entry name" value="PYR_CT"/>
    <property type="match status" value="1"/>
</dbReference>
<dbReference type="EMBL" id="BAAAPZ010000004">
    <property type="protein sequence ID" value="GAA2094717.1"/>
    <property type="molecule type" value="Genomic_DNA"/>
</dbReference>
<evidence type="ECO:0000313" key="7">
    <source>
        <dbReference type="Proteomes" id="UP001500984"/>
    </source>
</evidence>
<evidence type="ECO:0000256" key="2">
    <source>
        <dbReference type="ARBA" id="ARBA00022723"/>
    </source>
</evidence>
<keyword evidence="3 6" id="KW-0456">Lyase</keyword>
<comment type="similarity">
    <text evidence="1">Belongs to the HMG-CoA lyase family.</text>
</comment>
<sequence>MPELYPLTGPLDPRPRPAGAEPAGPAAAGEALAGAVPEAAAGPAGPASAGAGTASAPQLWGASGEVSASRVTVHEVGPRDGLQAEPGVLSTELKIDFCRSLLAAGVTSLEVASFVHPRLVPQMADAEAVAGALAAQAASTEGSDGRDLRLLSLVPNLRGLQRALETGVRAVGVFASATESFARANMSTTLQGSVDLACETARAAREQGASVRGYLSMCFGDPWEGPVVRSAVVRASTQLLESGCAQVVVSDTIGVAHAGQIEAVLSDLFDAGVRADQVALHLHDTYGQALANVRTALEADIREFDASAGGLGRCPFAPGATGNLATEDLLWMLHGLGWETGIDLPALAAASDAVDRALGRTSASAVKRALTRTTASG</sequence>
<accession>A0ABP5I6B1</accession>
<dbReference type="InterPro" id="IPR000891">
    <property type="entry name" value="PYR_CT"/>
</dbReference>
<organism evidence="6 7">
    <name type="scientific">Brevibacterium salitolerans</name>
    <dbReference type="NCBI Taxonomy" id="1403566"/>
    <lineage>
        <taxon>Bacteria</taxon>
        <taxon>Bacillati</taxon>
        <taxon>Actinomycetota</taxon>
        <taxon>Actinomycetes</taxon>
        <taxon>Micrococcales</taxon>
        <taxon>Brevibacteriaceae</taxon>
        <taxon>Brevibacterium</taxon>
    </lineage>
</organism>
<dbReference type="Proteomes" id="UP001500984">
    <property type="component" value="Unassembled WGS sequence"/>
</dbReference>
<dbReference type="CDD" id="cd07938">
    <property type="entry name" value="DRE_TIM_HMGL"/>
    <property type="match status" value="1"/>
</dbReference>
<dbReference type="RefSeq" id="WP_344336532.1">
    <property type="nucleotide sequence ID" value="NZ_BAAAPZ010000004.1"/>
</dbReference>
<dbReference type="Gene3D" id="3.20.20.70">
    <property type="entry name" value="Aldolase class I"/>
    <property type="match status" value="1"/>
</dbReference>
<dbReference type="InterPro" id="IPR043594">
    <property type="entry name" value="HMGL"/>
</dbReference>
<dbReference type="SUPFAM" id="SSF51569">
    <property type="entry name" value="Aldolase"/>
    <property type="match status" value="1"/>
</dbReference>
<feature type="domain" description="Pyruvate carboxyltransferase" evidence="5">
    <location>
        <begin position="71"/>
        <end position="348"/>
    </location>
</feature>
<keyword evidence="2" id="KW-0479">Metal-binding</keyword>
<evidence type="ECO:0000313" key="6">
    <source>
        <dbReference type="EMBL" id="GAA2094717.1"/>
    </source>
</evidence>
<dbReference type="NCBIfam" id="NF004283">
    <property type="entry name" value="PRK05692.1"/>
    <property type="match status" value="1"/>
</dbReference>
<comment type="caution">
    <text evidence="6">The sequence shown here is derived from an EMBL/GenBank/DDBJ whole genome shotgun (WGS) entry which is preliminary data.</text>
</comment>
<dbReference type="PANTHER" id="PTHR42738:SF7">
    <property type="entry name" value="HYDROXYMETHYLGLUTARYL-COA LYASE"/>
    <property type="match status" value="1"/>
</dbReference>
<proteinExistence type="inferred from homology"/>
<dbReference type="Pfam" id="PF00682">
    <property type="entry name" value="HMGL-like"/>
    <property type="match status" value="1"/>
</dbReference>
<reference evidence="7" key="1">
    <citation type="journal article" date="2019" name="Int. J. Syst. Evol. Microbiol.">
        <title>The Global Catalogue of Microorganisms (GCM) 10K type strain sequencing project: providing services to taxonomists for standard genome sequencing and annotation.</title>
        <authorList>
            <consortium name="The Broad Institute Genomics Platform"/>
            <consortium name="The Broad Institute Genome Sequencing Center for Infectious Disease"/>
            <person name="Wu L."/>
            <person name="Ma J."/>
        </authorList>
    </citation>
    <scope>NUCLEOTIDE SEQUENCE [LARGE SCALE GENOMIC DNA]</scope>
    <source>
        <strain evidence="7">JCM 15900</strain>
    </source>
</reference>
<evidence type="ECO:0000256" key="1">
    <source>
        <dbReference type="ARBA" id="ARBA00009405"/>
    </source>
</evidence>
<protein>
    <submittedName>
        <fullName evidence="6">Hydroxymethylglutaryl-CoA lyase</fullName>
    </submittedName>
</protein>